<evidence type="ECO:0000256" key="3">
    <source>
        <dbReference type="ARBA" id="ARBA00012891"/>
    </source>
</evidence>
<dbReference type="GO" id="GO:0003917">
    <property type="term" value="F:DNA topoisomerase type I (single strand cut, ATP-independent) activity"/>
    <property type="evidence" value="ECO:0007669"/>
    <property type="project" value="UniProtKB-EC"/>
</dbReference>
<evidence type="ECO:0000256" key="6">
    <source>
        <dbReference type="ARBA" id="ARBA00023235"/>
    </source>
</evidence>
<dbReference type="InterPro" id="IPR035447">
    <property type="entry name" value="DNA_topo_I_N_sf"/>
</dbReference>
<gene>
    <name evidence="9" type="ORF">POI8812_01689</name>
</gene>
<comment type="similarity">
    <text evidence="2">Belongs to the type IB topoisomerase family.</text>
</comment>
<keyword evidence="6" id="KW-0413">Isomerase</keyword>
<dbReference type="PROSITE" id="PS52038">
    <property type="entry name" value="TOPO_IB_2"/>
    <property type="match status" value="1"/>
</dbReference>
<dbReference type="GO" id="GO:0006265">
    <property type="term" value="P:DNA topological change"/>
    <property type="evidence" value="ECO:0007669"/>
    <property type="project" value="InterPro"/>
</dbReference>
<sequence>MPQTLRERQPIHAGYPLMCTLDGIDLSQGILRRRAGRGWSYRGPQGRILDPDVRARINALAIPPAYSDVWINPDPDADLQAMGRDALGRKQYIYHPHWQARQADRKFAQLTEFAAALPTLRSQVLADRRSPVMSRRWVLALMVTILDRAHIRVGSESYRKLNGTRGLTTLTGRHLRIEGAKMTFAFPGKSGQARKIVLRDAPLAQALSHLHGGPRTPLFRYREGRYVNRLTAQDLNAYLQSIVGEQMSAKTFRTWGGTVLCAAAARKVARSGRVLDAVEAVATHLGNTPSVARESYIHPRVLEHLERDANIDLRTSRPVFGRRTLSVTEQDVKVLID</sequence>
<evidence type="ECO:0000256" key="1">
    <source>
        <dbReference type="ARBA" id="ARBA00000213"/>
    </source>
</evidence>
<keyword evidence="10" id="KW-1185">Reference proteome</keyword>
<evidence type="ECO:0000259" key="7">
    <source>
        <dbReference type="Pfam" id="PF01028"/>
    </source>
</evidence>
<proteinExistence type="inferred from homology"/>
<comment type="catalytic activity">
    <reaction evidence="1">
        <text>ATP-independent breakage of single-stranded DNA, followed by passage and rejoining.</text>
        <dbReference type="EC" id="5.6.2.1"/>
    </reaction>
</comment>
<dbReference type="Pfam" id="PF01028">
    <property type="entry name" value="Topoisom_I"/>
    <property type="match status" value="1"/>
</dbReference>
<reference evidence="9 10" key="1">
    <citation type="submission" date="2018-03" db="EMBL/GenBank/DDBJ databases">
        <authorList>
            <person name="Keele B.F."/>
        </authorList>
    </citation>
    <scope>NUCLEOTIDE SEQUENCE [LARGE SCALE GENOMIC DNA]</scope>
    <source>
        <strain evidence="9 10">CeCT 8812</strain>
    </source>
</reference>
<dbReference type="Pfam" id="PF21338">
    <property type="entry name" value="Top1B_N_bact"/>
    <property type="match status" value="1"/>
</dbReference>
<dbReference type="PRINTS" id="PR00416">
    <property type="entry name" value="EUTPISMRASEI"/>
</dbReference>
<dbReference type="InterPro" id="IPR001631">
    <property type="entry name" value="TopoI"/>
</dbReference>
<evidence type="ECO:0000256" key="4">
    <source>
        <dbReference type="ARBA" id="ARBA00023029"/>
    </source>
</evidence>
<dbReference type="Gene3D" id="3.30.66.10">
    <property type="entry name" value="DNA topoisomerase I domain"/>
    <property type="match status" value="1"/>
</dbReference>
<dbReference type="EMBL" id="OMKW01000002">
    <property type="protein sequence ID" value="SPF29381.1"/>
    <property type="molecule type" value="Genomic_DNA"/>
</dbReference>
<evidence type="ECO:0000313" key="9">
    <source>
        <dbReference type="EMBL" id="SPF29381.1"/>
    </source>
</evidence>
<feature type="domain" description="DNA topoisomerase I catalytic core eukaryotic-type" evidence="7">
    <location>
        <begin position="101"/>
        <end position="307"/>
    </location>
</feature>
<dbReference type="EC" id="5.6.2.1" evidence="3"/>
<organism evidence="9 10">
    <name type="scientific">Pontivivens insulae</name>
    <dbReference type="NCBI Taxonomy" id="1639689"/>
    <lineage>
        <taxon>Bacteria</taxon>
        <taxon>Pseudomonadati</taxon>
        <taxon>Pseudomonadota</taxon>
        <taxon>Alphaproteobacteria</taxon>
        <taxon>Rhodobacterales</taxon>
        <taxon>Paracoccaceae</taxon>
        <taxon>Pontivivens</taxon>
    </lineage>
</organism>
<dbReference type="Gene3D" id="3.90.15.10">
    <property type="entry name" value="Topoisomerase I, Chain A, domain 3"/>
    <property type="match status" value="1"/>
</dbReference>
<dbReference type="InterPro" id="IPR014711">
    <property type="entry name" value="TopoI_cat_a-hlx-sub_euk"/>
</dbReference>
<name>A0A2R8AAX6_9RHOB</name>
<dbReference type="GO" id="GO:0003677">
    <property type="term" value="F:DNA binding"/>
    <property type="evidence" value="ECO:0007669"/>
    <property type="project" value="UniProtKB-KW"/>
</dbReference>
<dbReference type="SUPFAM" id="SSF55869">
    <property type="entry name" value="DNA topoisomerase I domain"/>
    <property type="match status" value="1"/>
</dbReference>
<protein>
    <recommendedName>
        <fullName evidence="3">DNA topoisomerase</fullName>
        <ecNumber evidence="3">5.6.2.1</ecNumber>
    </recommendedName>
</protein>
<evidence type="ECO:0000313" key="10">
    <source>
        <dbReference type="Proteomes" id="UP000244932"/>
    </source>
</evidence>
<evidence type="ECO:0000256" key="2">
    <source>
        <dbReference type="ARBA" id="ARBA00006645"/>
    </source>
</evidence>
<keyword evidence="4" id="KW-0799">Topoisomerase</keyword>
<feature type="domain" description="DNA topoisomerase IB N-terminal" evidence="8">
    <location>
        <begin position="38"/>
        <end position="85"/>
    </location>
</feature>
<dbReference type="Proteomes" id="UP000244932">
    <property type="component" value="Unassembled WGS sequence"/>
</dbReference>
<dbReference type="AlphaFoldDB" id="A0A2R8AAX6"/>
<evidence type="ECO:0000259" key="8">
    <source>
        <dbReference type="Pfam" id="PF21338"/>
    </source>
</evidence>
<dbReference type="InterPro" id="IPR013500">
    <property type="entry name" value="TopoI_cat_euk"/>
</dbReference>
<evidence type="ECO:0000256" key="5">
    <source>
        <dbReference type="ARBA" id="ARBA00023125"/>
    </source>
</evidence>
<dbReference type="InterPro" id="IPR049331">
    <property type="entry name" value="Top1B_N_bact"/>
</dbReference>
<dbReference type="InterPro" id="IPR011010">
    <property type="entry name" value="DNA_brk_join_enz"/>
</dbReference>
<accession>A0A2R8AAX6</accession>
<dbReference type="RefSeq" id="WP_108782085.1">
    <property type="nucleotide sequence ID" value="NZ_OMKW01000002.1"/>
</dbReference>
<dbReference type="OrthoDB" id="9778962at2"/>
<keyword evidence="5" id="KW-0238">DNA-binding</keyword>
<dbReference type="SUPFAM" id="SSF56349">
    <property type="entry name" value="DNA breaking-rejoining enzymes"/>
    <property type="match status" value="1"/>
</dbReference>
<dbReference type="Gene3D" id="1.10.132.120">
    <property type="match status" value="1"/>
</dbReference>